<protein>
    <recommendedName>
        <fullName evidence="4">Maintenance of telomere capping protein 1</fullName>
    </recommendedName>
</protein>
<reference evidence="2 3" key="1">
    <citation type="submission" date="2016-06" db="EMBL/GenBank/DDBJ databases">
        <title>Evolution of pathogenesis and genome organization in the Tremellales.</title>
        <authorList>
            <person name="Cuomo C."/>
            <person name="Litvintseva A."/>
            <person name="Heitman J."/>
            <person name="Chen Y."/>
            <person name="Sun S."/>
            <person name="Springer D."/>
            <person name="Dromer F."/>
            <person name="Young S."/>
            <person name="Zeng Q."/>
            <person name="Chapman S."/>
            <person name="Gujja S."/>
            <person name="Saif S."/>
            <person name="Birren B."/>
        </authorList>
    </citation>
    <scope>NUCLEOTIDE SEQUENCE [LARGE SCALE GENOMIC DNA]</scope>
    <source>
        <strain evidence="2 3">CBS 6039</strain>
    </source>
</reference>
<dbReference type="InterPro" id="IPR018814">
    <property type="entry name" value="DUF5427"/>
</dbReference>
<gene>
    <name evidence="2" type="ORF">L202_07051</name>
</gene>
<feature type="compositionally biased region" description="Basic and acidic residues" evidence="1">
    <location>
        <begin position="457"/>
        <end position="474"/>
    </location>
</feature>
<dbReference type="Proteomes" id="UP000094065">
    <property type="component" value="Unassembled WGS sequence"/>
</dbReference>
<evidence type="ECO:0000313" key="3">
    <source>
        <dbReference type="Proteomes" id="UP000094065"/>
    </source>
</evidence>
<sequence length="474" mass="51669">MPPKGKRTKAEEALDFLSNLDNLDAPPENTPAASETPRVSTDSTRKSLSASRELPGKVVPTKAPEDDEAESHLAFLEAQMQRKTKPLSDSRSGTPLSAAGSAAPAAPAAAPVAQEAFNVQSSPEPEPPVSSGWGSLWSSATSALQQAQRVADEQYQKVKAEGVSGVTVQLEHYGVNVKNVQGVDLTKLRKGAEDRLGGIVKGVDLEKIRKELLNTTTSTLTTILDTVAPPISEHETLELWLSHPMQGYAGVEGVIYRAWTRILEQTDSGELIVIWSPASTPGTDEKEGEGRSINPVEGWEAAWDLSKKEVESVKGREKENPEARARLHPDVPVTVVPIFLYLQPVLVPLPFPEPPISSNATTPDKPRTPPKHLQFLLTLEDPEHKLTFTTVTQPTPEDWMEVEYERSEWVEERLVEVIRTGVEVVAQDYVATRMGLKPSAPQAAAVAALVEQASQENAEKEKETTEEQAEKKSD</sequence>
<keyword evidence="3" id="KW-1185">Reference proteome</keyword>
<name>A0A1E3HEF8_9TREE</name>
<dbReference type="AlphaFoldDB" id="A0A1E3HEF8"/>
<feature type="compositionally biased region" description="Polar residues" evidence="1">
    <location>
        <begin position="31"/>
        <end position="50"/>
    </location>
</feature>
<dbReference type="PANTHER" id="PTHR28265:SF1">
    <property type="entry name" value="MAINTENANCE OF TELOMERE CAPPING PROTEIN 1"/>
    <property type="match status" value="1"/>
</dbReference>
<dbReference type="Pfam" id="PF10310">
    <property type="entry name" value="DUF5427"/>
    <property type="match status" value="1"/>
</dbReference>
<comment type="caution">
    <text evidence="2">The sequence shown here is derived from an EMBL/GenBank/DDBJ whole genome shotgun (WGS) entry which is preliminary data.</text>
</comment>
<dbReference type="GeneID" id="30158360"/>
<feature type="compositionally biased region" description="Low complexity" evidence="1">
    <location>
        <begin position="98"/>
        <end position="111"/>
    </location>
</feature>
<evidence type="ECO:0000256" key="1">
    <source>
        <dbReference type="SAM" id="MobiDB-lite"/>
    </source>
</evidence>
<proteinExistence type="predicted"/>
<organism evidence="2 3">
    <name type="scientific">Cryptococcus amylolentus CBS 6039</name>
    <dbReference type="NCBI Taxonomy" id="1295533"/>
    <lineage>
        <taxon>Eukaryota</taxon>
        <taxon>Fungi</taxon>
        <taxon>Dikarya</taxon>
        <taxon>Basidiomycota</taxon>
        <taxon>Agaricomycotina</taxon>
        <taxon>Tremellomycetes</taxon>
        <taxon>Tremellales</taxon>
        <taxon>Cryptococcaceae</taxon>
        <taxon>Cryptococcus</taxon>
    </lineage>
</organism>
<dbReference type="STRING" id="1295533.A0A1E3HEF8"/>
<accession>A0A1E3HEF8</accession>
<dbReference type="RefSeq" id="XP_018990504.1">
    <property type="nucleotide sequence ID" value="XM_019141697.1"/>
</dbReference>
<evidence type="ECO:0000313" key="2">
    <source>
        <dbReference type="EMBL" id="ODN74723.1"/>
    </source>
</evidence>
<dbReference type="PANTHER" id="PTHR28265">
    <property type="entry name" value="MAINTENANCE OF TELOMERE CAPPING PROTEIN 1"/>
    <property type="match status" value="1"/>
</dbReference>
<dbReference type="OrthoDB" id="5594977at2759"/>
<feature type="region of interest" description="Disordered" evidence="1">
    <location>
        <begin position="20"/>
        <end position="111"/>
    </location>
</feature>
<dbReference type="EMBL" id="AWGJ01000011">
    <property type="protein sequence ID" value="ODN74723.1"/>
    <property type="molecule type" value="Genomic_DNA"/>
</dbReference>
<evidence type="ECO:0008006" key="4">
    <source>
        <dbReference type="Google" id="ProtNLM"/>
    </source>
</evidence>
<feature type="region of interest" description="Disordered" evidence="1">
    <location>
        <begin position="453"/>
        <end position="474"/>
    </location>
</feature>